<proteinExistence type="predicted"/>
<organism evidence="1 2">
    <name type="scientific">Rheinheimera baltica</name>
    <dbReference type="NCBI Taxonomy" id="67576"/>
    <lineage>
        <taxon>Bacteria</taxon>
        <taxon>Pseudomonadati</taxon>
        <taxon>Pseudomonadota</taxon>
        <taxon>Gammaproteobacteria</taxon>
        <taxon>Chromatiales</taxon>
        <taxon>Chromatiaceae</taxon>
        <taxon>Rheinheimera</taxon>
    </lineage>
</organism>
<dbReference type="EMBL" id="JAPJDZ010000254">
    <property type="protein sequence ID" value="MDP5138701.1"/>
    <property type="molecule type" value="Genomic_DNA"/>
</dbReference>
<keyword evidence="1" id="KW-0223">Dioxygenase</keyword>
<dbReference type="InterPro" id="IPR008775">
    <property type="entry name" value="Phytyl_CoA_dOase-like"/>
</dbReference>
<evidence type="ECO:0000313" key="2">
    <source>
        <dbReference type="Proteomes" id="UP001231109"/>
    </source>
</evidence>
<dbReference type="Pfam" id="PF05721">
    <property type="entry name" value="PhyH"/>
    <property type="match status" value="1"/>
</dbReference>
<comment type="caution">
    <text evidence="1">The sequence shown here is derived from an EMBL/GenBank/DDBJ whole genome shotgun (WGS) entry which is preliminary data.</text>
</comment>
<dbReference type="Proteomes" id="UP001231109">
    <property type="component" value="Unassembled WGS sequence"/>
</dbReference>
<accession>A0ABT9I5L0</accession>
<name>A0ABT9I5L0_9GAMM</name>
<dbReference type="RefSeq" id="WP_305977804.1">
    <property type="nucleotide sequence ID" value="NZ_JAPJDZ010000254.1"/>
</dbReference>
<keyword evidence="2" id="KW-1185">Reference proteome</keyword>
<dbReference type="GO" id="GO:0051213">
    <property type="term" value="F:dioxygenase activity"/>
    <property type="evidence" value="ECO:0007669"/>
    <property type="project" value="UniProtKB-KW"/>
</dbReference>
<dbReference type="Gene3D" id="2.60.120.620">
    <property type="entry name" value="q2cbj1_9rhob like domain"/>
    <property type="match status" value="1"/>
</dbReference>
<keyword evidence="1" id="KW-0560">Oxidoreductase</keyword>
<reference evidence="1 2" key="1">
    <citation type="submission" date="2022-11" db="EMBL/GenBank/DDBJ databases">
        <title>Viruses from the air-sea interface of a natural surface slick.</title>
        <authorList>
            <person name="Rahlff J."/>
            <person name="Holmfeldt K."/>
        </authorList>
    </citation>
    <scope>NUCLEOTIDE SEQUENCE [LARGE SCALE GENOMIC DNA]</scope>
    <source>
        <strain evidence="1 2">SMS4</strain>
    </source>
</reference>
<evidence type="ECO:0000313" key="1">
    <source>
        <dbReference type="EMBL" id="MDP5138701.1"/>
    </source>
</evidence>
<protein>
    <submittedName>
        <fullName evidence="1">Phytanoyl-CoA dioxygenase family protein</fullName>
    </submittedName>
</protein>
<dbReference type="SUPFAM" id="SSF51197">
    <property type="entry name" value="Clavaminate synthase-like"/>
    <property type="match status" value="1"/>
</dbReference>
<sequence length="297" mass="34699">MKKIFSRNQHFSDPLLGHTGLNKAGLHLLRLNIATWCFNWRRMLRFRFEHYKLLRQFQRQGFLSITHFLPNDQFIALQQEVHECIARKDMQHPIGTSDEQGFGKKQFFDGGFDRFDGTTLNRFYDIDSRTPILNAFKQNSQLLRLLSCLTGMNMNLKQLQLYKVVHGAELGNPDIQKDWHRDTFQPAVKMWYFTDEVTDDNGPFEYLPGTQRMSNVRQRWEYQQSVAAAAKKAGGSFRIGQSDACDMYNTKPERFTVPANTLVLADIRGFHRRGTGRPGAERISLYANFRPHPFKIW</sequence>
<gene>
    <name evidence="1" type="ORF">ORJ04_22390</name>
</gene>